<comment type="function">
    <text evidence="12">Specifically catalyzes the decarboxylation of meso-diaminopimelate (meso-DAP) to L-lysine.</text>
</comment>
<dbReference type="Pfam" id="PF00278">
    <property type="entry name" value="Orn_DAP_Arg_deC"/>
    <property type="match status" value="1"/>
</dbReference>
<feature type="domain" description="Orn/DAP/Arg decarboxylase 2 N-terminal" evidence="16">
    <location>
        <begin position="37"/>
        <end position="280"/>
    </location>
</feature>
<keyword evidence="4 12" id="KW-0663">Pyridoxal phosphate</keyword>
<feature type="binding site" evidence="12">
    <location>
        <position position="317"/>
    </location>
    <ligand>
        <name>substrate</name>
    </ligand>
</feature>
<dbReference type="EMBL" id="JACPSX010000238">
    <property type="protein sequence ID" value="MBI3015817.1"/>
    <property type="molecule type" value="Genomic_DNA"/>
</dbReference>
<feature type="binding site" evidence="12">
    <location>
        <begin position="274"/>
        <end position="277"/>
    </location>
    <ligand>
        <name>pyridoxal 5'-phosphate</name>
        <dbReference type="ChEBI" id="CHEBI:597326"/>
    </ligand>
</feature>
<keyword evidence="5 12" id="KW-0457">Lysine biosynthesis</keyword>
<comment type="similarity">
    <text evidence="9 12">Belongs to the Orn/Lys/Arg decarboxylase class-II family. LysA subfamily.</text>
</comment>
<comment type="catalytic activity">
    <reaction evidence="7 12 14">
        <text>meso-2,6-diaminopimelate + H(+) = L-lysine + CO2</text>
        <dbReference type="Rhea" id="RHEA:15101"/>
        <dbReference type="ChEBI" id="CHEBI:15378"/>
        <dbReference type="ChEBI" id="CHEBI:16526"/>
        <dbReference type="ChEBI" id="CHEBI:32551"/>
        <dbReference type="ChEBI" id="CHEBI:57791"/>
        <dbReference type="EC" id="4.1.1.20"/>
    </reaction>
</comment>
<dbReference type="SUPFAM" id="SSF51419">
    <property type="entry name" value="PLP-binding barrel"/>
    <property type="match status" value="1"/>
</dbReference>
<accession>A0A932M1G5</accession>
<dbReference type="InterPro" id="IPR009006">
    <property type="entry name" value="Ala_racemase/Decarboxylase_C"/>
</dbReference>
<evidence type="ECO:0000259" key="16">
    <source>
        <dbReference type="Pfam" id="PF02784"/>
    </source>
</evidence>
<evidence type="ECO:0000256" key="13">
    <source>
        <dbReference type="PIRSR" id="PIRSR600183-50"/>
    </source>
</evidence>
<keyword evidence="2 12" id="KW-0028">Amino-acid biosynthesis</keyword>
<dbReference type="InterPro" id="IPR029066">
    <property type="entry name" value="PLP-binding_barrel"/>
</dbReference>
<evidence type="ECO:0000256" key="8">
    <source>
        <dbReference type="ARBA" id="ARBA00060643"/>
    </source>
</evidence>
<dbReference type="GO" id="GO:0009089">
    <property type="term" value="P:lysine biosynthetic process via diaminopimelate"/>
    <property type="evidence" value="ECO:0007669"/>
    <property type="project" value="UniProtKB-UniRule"/>
</dbReference>
<feature type="binding site" evidence="12">
    <location>
        <position position="374"/>
    </location>
    <ligand>
        <name>substrate</name>
    </ligand>
</feature>
<evidence type="ECO:0000256" key="5">
    <source>
        <dbReference type="ARBA" id="ARBA00023154"/>
    </source>
</evidence>
<dbReference type="NCBIfam" id="TIGR01048">
    <property type="entry name" value="lysA"/>
    <property type="match status" value="1"/>
</dbReference>
<feature type="modified residue" description="N6-(pyridoxal phosphate)lysine" evidence="12 13">
    <location>
        <position position="61"/>
    </location>
</feature>
<dbReference type="CDD" id="cd06828">
    <property type="entry name" value="PLPDE_III_DapDC"/>
    <property type="match status" value="1"/>
</dbReference>
<evidence type="ECO:0000259" key="15">
    <source>
        <dbReference type="Pfam" id="PF00278"/>
    </source>
</evidence>
<dbReference type="FunFam" id="3.20.20.10:FF:000003">
    <property type="entry name" value="Diaminopimelate decarboxylase"/>
    <property type="match status" value="1"/>
</dbReference>
<evidence type="ECO:0000256" key="1">
    <source>
        <dbReference type="ARBA" id="ARBA00001933"/>
    </source>
</evidence>
<dbReference type="PRINTS" id="PR01181">
    <property type="entry name" value="DAPDCRBXLASE"/>
</dbReference>
<name>A0A932M1G5_UNCTE</name>
<feature type="domain" description="Orn/DAP/Arg decarboxylase 2 C-terminal" evidence="15">
    <location>
        <begin position="31"/>
        <end position="372"/>
    </location>
</feature>
<evidence type="ECO:0000256" key="6">
    <source>
        <dbReference type="ARBA" id="ARBA00023239"/>
    </source>
</evidence>
<evidence type="ECO:0000256" key="3">
    <source>
        <dbReference type="ARBA" id="ARBA00022793"/>
    </source>
</evidence>
<dbReference type="GO" id="GO:0008836">
    <property type="term" value="F:diaminopimelate decarboxylase activity"/>
    <property type="evidence" value="ECO:0007669"/>
    <property type="project" value="UniProtKB-UniRule"/>
</dbReference>
<gene>
    <name evidence="12 17" type="primary">lysA</name>
    <name evidence="17" type="ORF">HYY65_12360</name>
</gene>
<proteinExistence type="inferred from homology"/>
<dbReference type="AlphaFoldDB" id="A0A932M1G5"/>
<evidence type="ECO:0000313" key="18">
    <source>
        <dbReference type="Proteomes" id="UP000741360"/>
    </source>
</evidence>
<dbReference type="PANTHER" id="PTHR43727">
    <property type="entry name" value="DIAMINOPIMELATE DECARBOXYLASE"/>
    <property type="match status" value="1"/>
</dbReference>
<dbReference type="FunFam" id="2.40.37.10:FF:000003">
    <property type="entry name" value="Diaminopimelate decarboxylase"/>
    <property type="match status" value="1"/>
</dbReference>
<dbReference type="Gene3D" id="3.20.20.10">
    <property type="entry name" value="Alanine racemase"/>
    <property type="match status" value="1"/>
</dbReference>
<keyword evidence="3 12" id="KW-0210">Decarboxylase</keyword>
<organism evidence="17 18">
    <name type="scientific">Tectimicrobiota bacterium</name>
    <dbReference type="NCBI Taxonomy" id="2528274"/>
    <lineage>
        <taxon>Bacteria</taxon>
        <taxon>Pseudomonadati</taxon>
        <taxon>Nitrospinota/Tectimicrobiota group</taxon>
        <taxon>Candidatus Tectimicrobiota</taxon>
    </lineage>
</organism>
<evidence type="ECO:0000256" key="10">
    <source>
        <dbReference type="ARBA" id="ARBA00066427"/>
    </source>
</evidence>
<dbReference type="InterPro" id="IPR022643">
    <property type="entry name" value="De-COase2_C"/>
</dbReference>
<feature type="binding site" evidence="12">
    <location>
        <position position="277"/>
    </location>
    <ligand>
        <name>substrate</name>
    </ligand>
</feature>
<dbReference type="InterPro" id="IPR000183">
    <property type="entry name" value="Orn/DAP/Arg_de-COase"/>
</dbReference>
<feature type="binding site" evidence="12">
    <location>
        <position position="374"/>
    </location>
    <ligand>
        <name>pyridoxal 5'-phosphate</name>
        <dbReference type="ChEBI" id="CHEBI:597326"/>
    </ligand>
</feature>
<evidence type="ECO:0000313" key="17">
    <source>
        <dbReference type="EMBL" id="MBI3015817.1"/>
    </source>
</evidence>
<dbReference type="PRINTS" id="PR01179">
    <property type="entry name" value="ODADCRBXLASE"/>
</dbReference>
<feature type="binding site" evidence="12">
    <location>
        <position position="346"/>
    </location>
    <ligand>
        <name>substrate</name>
    </ligand>
</feature>
<dbReference type="InterPro" id="IPR002986">
    <property type="entry name" value="DAP_deCOOHase_LysA"/>
</dbReference>
<evidence type="ECO:0000256" key="12">
    <source>
        <dbReference type="HAMAP-Rule" id="MF_02120"/>
    </source>
</evidence>
<dbReference type="Pfam" id="PF02784">
    <property type="entry name" value="Orn_Arg_deC_N"/>
    <property type="match status" value="1"/>
</dbReference>
<comment type="caution">
    <text evidence="17">The sequence shown here is derived from an EMBL/GenBank/DDBJ whole genome shotgun (WGS) entry which is preliminary data.</text>
</comment>
<evidence type="ECO:0000256" key="4">
    <source>
        <dbReference type="ARBA" id="ARBA00022898"/>
    </source>
</evidence>
<reference evidence="17" key="1">
    <citation type="submission" date="2020-07" db="EMBL/GenBank/DDBJ databases">
        <title>Huge and variable diversity of episymbiotic CPR bacteria and DPANN archaea in groundwater ecosystems.</title>
        <authorList>
            <person name="He C.Y."/>
            <person name="Keren R."/>
            <person name="Whittaker M."/>
            <person name="Farag I.F."/>
            <person name="Doudna J."/>
            <person name="Cate J.H.D."/>
            <person name="Banfield J.F."/>
        </authorList>
    </citation>
    <scope>NUCLEOTIDE SEQUENCE</scope>
    <source>
        <strain evidence="17">NC_groundwater_717_Ag_S-0.2um_59_8</strain>
    </source>
</reference>
<comment type="subunit">
    <text evidence="12">Homodimer.</text>
</comment>
<protein>
    <recommendedName>
        <fullName evidence="11 12">Diaminopimelate decarboxylase</fullName>
        <shortName evidence="12">DAP decarboxylase</shortName>
        <shortName evidence="12">DAPDC</shortName>
        <ecNumber evidence="10 12">4.1.1.20</ecNumber>
    </recommendedName>
</protein>
<evidence type="ECO:0000256" key="11">
    <source>
        <dbReference type="ARBA" id="ARBA00074972"/>
    </source>
</evidence>
<dbReference type="Gene3D" id="2.40.37.10">
    <property type="entry name" value="Lyase, Ornithine Decarboxylase, Chain A, domain 1"/>
    <property type="match status" value="1"/>
</dbReference>
<dbReference type="GO" id="GO:0030170">
    <property type="term" value="F:pyridoxal phosphate binding"/>
    <property type="evidence" value="ECO:0007669"/>
    <property type="project" value="UniProtKB-UniRule"/>
</dbReference>
<feature type="active site" description="Proton donor" evidence="13">
    <location>
        <position position="345"/>
    </location>
</feature>
<feature type="binding site" evidence="12">
    <location>
        <position position="240"/>
    </location>
    <ligand>
        <name>pyridoxal 5'-phosphate</name>
        <dbReference type="ChEBI" id="CHEBI:597326"/>
    </ligand>
</feature>
<dbReference type="PANTHER" id="PTHR43727:SF2">
    <property type="entry name" value="GROUP IV DECARBOXYLASE"/>
    <property type="match status" value="1"/>
</dbReference>
<dbReference type="HAMAP" id="MF_02120">
    <property type="entry name" value="LysA"/>
    <property type="match status" value="1"/>
</dbReference>
<dbReference type="EC" id="4.1.1.20" evidence="10 12"/>
<comment type="pathway">
    <text evidence="8 12 14">Amino-acid biosynthesis; L-lysine biosynthesis via DAP pathway; L-lysine from DL-2,6-diaminopimelate: step 1/1.</text>
</comment>
<sequence>MPNSFSYRDRLLHCEGLSVAQMASQIGTPFYLYSSQSMQEQFRAYDRAFASIPHVICFSMKANSNLAVVRLFVNEGGGVDIVSGGELFRAVRAGADPRKIVFSGVGKTRAEIADALKSGILMFNVESLPELKTIDRVAQELGLKAPVALRINPDVDPHTHDYTATGKKESKFGIDLDQAMDGYRLARSLHHLEVVGVDVHIGSQITEVEPYEKALLKVKSFVDQLRREGFGIRYFDFGGGLGIPYKDEKPPSPQEFAERVLPILSAMDLTVIFEPGRFLVGNAGILVCKVLYVKDSNAKSHVIVDAAMNDLIRPSLYGAYQEIIPVSLPAEPDRRVTADVVGPVCESGDFLAKDREIPPIQVGDLLAVLGAGAYGFTMSSTYNSRPRVPEVLVRGEEFHLVRRRETFEDLVRGEEIPVFLKGD</sequence>
<evidence type="ECO:0000256" key="2">
    <source>
        <dbReference type="ARBA" id="ARBA00022605"/>
    </source>
</evidence>
<evidence type="ECO:0000256" key="14">
    <source>
        <dbReference type="RuleBase" id="RU003738"/>
    </source>
</evidence>
<comment type="cofactor">
    <cofactor evidence="1 12 13 14">
        <name>pyridoxal 5'-phosphate</name>
        <dbReference type="ChEBI" id="CHEBI:597326"/>
    </cofactor>
</comment>
<keyword evidence="6 12" id="KW-0456">Lyase</keyword>
<dbReference type="SUPFAM" id="SSF50621">
    <property type="entry name" value="Alanine racemase C-terminal domain-like"/>
    <property type="match status" value="1"/>
</dbReference>
<feature type="binding site" evidence="12">
    <location>
        <position position="313"/>
    </location>
    <ligand>
        <name>substrate</name>
    </ligand>
</feature>
<dbReference type="Proteomes" id="UP000741360">
    <property type="component" value="Unassembled WGS sequence"/>
</dbReference>
<dbReference type="InterPro" id="IPR022644">
    <property type="entry name" value="De-COase2_N"/>
</dbReference>
<evidence type="ECO:0000256" key="7">
    <source>
        <dbReference type="ARBA" id="ARBA00050464"/>
    </source>
</evidence>
<evidence type="ECO:0000256" key="9">
    <source>
        <dbReference type="ARBA" id="ARBA00060983"/>
    </source>
</evidence>